<accession>A0A8D8LDK7</accession>
<keyword evidence="1" id="KW-1133">Transmembrane helix</keyword>
<name>A0A8D8LDK7_CULPI</name>
<dbReference type="EMBL" id="HBUE01351089">
    <property type="protein sequence ID" value="CAG6603301.1"/>
    <property type="molecule type" value="Transcribed_RNA"/>
</dbReference>
<keyword evidence="1" id="KW-0472">Membrane</keyword>
<proteinExistence type="predicted"/>
<sequence length="146" mass="16466">MRLRATLRHCLLRCSLMTIVIVFFFLSKPLRYVRVSRRDGLRTASALSSHSFLLIELILIYKHISSSVLVVVLLRIPLLCNKSSLYLALCTTTTASLVLVVPRSSPLHVHTPLRVLQKRSGIFVETHRVSLGLLRSETISLQASFI</sequence>
<evidence type="ECO:0000313" key="2">
    <source>
        <dbReference type="EMBL" id="CAG6603301.1"/>
    </source>
</evidence>
<protein>
    <submittedName>
        <fullName evidence="2">(northern house mosquito) hypothetical protein</fullName>
    </submittedName>
</protein>
<organism evidence="2">
    <name type="scientific">Culex pipiens</name>
    <name type="common">House mosquito</name>
    <dbReference type="NCBI Taxonomy" id="7175"/>
    <lineage>
        <taxon>Eukaryota</taxon>
        <taxon>Metazoa</taxon>
        <taxon>Ecdysozoa</taxon>
        <taxon>Arthropoda</taxon>
        <taxon>Hexapoda</taxon>
        <taxon>Insecta</taxon>
        <taxon>Pterygota</taxon>
        <taxon>Neoptera</taxon>
        <taxon>Endopterygota</taxon>
        <taxon>Diptera</taxon>
        <taxon>Nematocera</taxon>
        <taxon>Culicoidea</taxon>
        <taxon>Culicidae</taxon>
        <taxon>Culicinae</taxon>
        <taxon>Culicini</taxon>
        <taxon>Culex</taxon>
        <taxon>Culex</taxon>
    </lineage>
</organism>
<feature type="transmembrane region" description="Helical" evidence="1">
    <location>
        <begin position="6"/>
        <end position="26"/>
    </location>
</feature>
<feature type="transmembrane region" description="Helical" evidence="1">
    <location>
        <begin position="47"/>
        <end position="64"/>
    </location>
</feature>
<reference evidence="2" key="1">
    <citation type="submission" date="2021-05" db="EMBL/GenBank/DDBJ databases">
        <authorList>
            <person name="Alioto T."/>
            <person name="Alioto T."/>
            <person name="Gomez Garrido J."/>
        </authorList>
    </citation>
    <scope>NUCLEOTIDE SEQUENCE</scope>
</reference>
<keyword evidence="1" id="KW-0812">Transmembrane</keyword>
<dbReference type="AlphaFoldDB" id="A0A8D8LDK7"/>
<dbReference type="EMBL" id="HBUE01243988">
    <property type="protein sequence ID" value="CAG6551007.1"/>
    <property type="molecule type" value="Transcribed_RNA"/>
</dbReference>
<evidence type="ECO:0000256" key="1">
    <source>
        <dbReference type="SAM" id="Phobius"/>
    </source>
</evidence>